<dbReference type="Gene3D" id="3.40.50.10140">
    <property type="entry name" value="Toll/interleukin-1 receptor homology (TIR) domain"/>
    <property type="match status" value="1"/>
</dbReference>
<evidence type="ECO:0000313" key="2">
    <source>
        <dbReference type="EMBL" id="RDE49986.1"/>
    </source>
</evidence>
<dbReference type="Proteomes" id="UP000253831">
    <property type="component" value="Unassembled WGS sequence"/>
</dbReference>
<reference evidence="2 3" key="1">
    <citation type="submission" date="2018-05" db="EMBL/GenBank/DDBJ databases">
        <title>Integrated omic analyses show evidence that a Ca. Accumulibacter phosphatis strain performs denitrification under micro-aerobic conditions.</title>
        <authorList>
            <person name="Camejo P.Y."/>
            <person name="Katherine M.D."/>
            <person name="Daniel N.R."/>
        </authorList>
    </citation>
    <scope>NUCLEOTIDE SEQUENCE [LARGE SCALE GENOMIC DNA]</scope>
    <source>
        <strain evidence="2">UW-LDO-IC</strain>
    </source>
</reference>
<feature type="domain" description="TIR" evidence="1">
    <location>
        <begin position="1"/>
        <end position="140"/>
    </location>
</feature>
<dbReference type="PROSITE" id="PS50104">
    <property type="entry name" value="TIR"/>
    <property type="match status" value="1"/>
</dbReference>
<name>A0A369XM78_9PROT</name>
<protein>
    <submittedName>
        <fullName evidence="2">Toll/interleukin-1 receptor domain-containing protein</fullName>
    </submittedName>
</protein>
<dbReference type="AlphaFoldDB" id="A0A369XM78"/>
<organism evidence="2 3">
    <name type="scientific">Candidatus Accumulibacter meliphilus</name>
    <dbReference type="NCBI Taxonomy" id="2211374"/>
    <lineage>
        <taxon>Bacteria</taxon>
        <taxon>Pseudomonadati</taxon>
        <taxon>Pseudomonadota</taxon>
        <taxon>Betaproteobacteria</taxon>
        <taxon>Candidatus Accumulibacter</taxon>
    </lineage>
</organism>
<gene>
    <name evidence="2" type="ORF">DVS81_13580</name>
</gene>
<sequence>MVSVYVSYAWKEEEQNRLVDKLEQACNARGIELLRDRNKIGYGDSIRQFMDQIGASRHVVLVLSEAYFKSEYCMYELCRIHDHGDVRKRVKPLVLTGTSFHKPIDRGRYLKHWETETANLEKELDGLTDPKYTLKLRQALDGYADFRRRMDELLYMLADINSLREDVHLDSDFAALLDRIAPQLTGKPDDLFRARITDEIRGILAANARLSNALRAALREAGREPSSDLSTDLCAEDLERALEDLLFPATRSLLAALDSRQPEFADTWEAAKSVLAWLALLAVDSACLGQAERSALATGRLGFEIVVETPLGVELVSSRYRQIAPRLRVPKGNSDVVGKELIPEPSYETGWGEDAALAALLLEIWAHVFPEELRSALSAHDLRKLNSALRIRDKQKTHHHYIPVPAEQASRLCRPDFYRKLLDKLPAIKVIFFRSSGGPPALLVSDEIDLMMIIREFLTIPDNLAQRR</sequence>
<keyword evidence="2" id="KW-0675">Receptor</keyword>
<dbReference type="InterPro" id="IPR035897">
    <property type="entry name" value="Toll_tir_struct_dom_sf"/>
</dbReference>
<dbReference type="Pfam" id="PF13676">
    <property type="entry name" value="TIR_2"/>
    <property type="match status" value="1"/>
</dbReference>
<evidence type="ECO:0000259" key="1">
    <source>
        <dbReference type="PROSITE" id="PS50104"/>
    </source>
</evidence>
<comment type="caution">
    <text evidence="2">The sequence shown here is derived from an EMBL/GenBank/DDBJ whole genome shotgun (WGS) entry which is preliminary data.</text>
</comment>
<evidence type="ECO:0000313" key="3">
    <source>
        <dbReference type="Proteomes" id="UP000253831"/>
    </source>
</evidence>
<accession>A0A369XM78</accession>
<proteinExistence type="predicted"/>
<dbReference type="SMART" id="SM00255">
    <property type="entry name" value="TIR"/>
    <property type="match status" value="1"/>
</dbReference>
<dbReference type="SUPFAM" id="SSF52200">
    <property type="entry name" value="Toll/Interleukin receptor TIR domain"/>
    <property type="match status" value="1"/>
</dbReference>
<dbReference type="EMBL" id="QPGA01000028">
    <property type="protein sequence ID" value="RDE49986.1"/>
    <property type="molecule type" value="Genomic_DNA"/>
</dbReference>
<dbReference type="InterPro" id="IPR000157">
    <property type="entry name" value="TIR_dom"/>
</dbReference>
<dbReference type="GO" id="GO:0007165">
    <property type="term" value="P:signal transduction"/>
    <property type="evidence" value="ECO:0007669"/>
    <property type="project" value="InterPro"/>
</dbReference>